<name>A0AAU6U5E4_UNCXX</name>
<accession>A0AAU6U5E4</accession>
<feature type="domain" description="GIY-YIG" evidence="2">
    <location>
        <begin position="17"/>
        <end position="92"/>
    </location>
</feature>
<dbReference type="Pfam" id="PF01541">
    <property type="entry name" value="GIY-YIG"/>
    <property type="match status" value="1"/>
</dbReference>
<dbReference type="PROSITE" id="PS50164">
    <property type="entry name" value="GIY_YIG"/>
    <property type="match status" value="1"/>
</dbReference>
<dbReference type="InterPro" id="IPR035901">
    <property type="entry name" value="GIY-YIG_endonuc_sf"/>
</dbReference>
<dbReference type="Gene3D" id="3.40.1440.10">
    <property type="entry name" value="GIY-YIG endonuclease"/>
    <property type="match status" value="1"/>
</dbReference>
<evidence type="ECO:0000313" key="3">
    <source>
        <dbReference type="EMBL" id="XAG68864.1"/>
    </source>
</evidence>
<dbReference type="PANTHER" id="PTHR34477">
    <property type="entry name" value="UPF0213 PROTEIN YHBQ"/>
    <property type="match status" value="1"/>
</dbReference>
<dbReference type="SUPFAM" id="SSF82771">
    <property type="entry name" value="GIY-YIG endonuclease"/>
    <property type="match status" value="1"/>
</dbReference>
<dbReference type="InterPro" id="IPR000305">
    <property type="entry name" value="GIY-YIG_endonuc"/>
</dbReference>
<evidence type="ECO:0000256" key="1">
    <source>
        <dbReference type="ARBA" id="ARBA00007435"/>
    </source>
</evidence>
<gene>
    <name evidence="3" type="ORF">MRM75_20035</name>
</gene>
<sequence length="136" mass="15065">MRKSTMDAEPTSSPPAGQWSIYLVRTAAGLLYTGISTDPIRRLRQHQSGKGSRALRGKGPLVLVWQQTVGDKGAALRLEYRLKQQSKAFKERLVQAPDGWADWSQPWLTVVTPTVEAPQKRPLQAVAKEGSDNREG</sequence>
<proteinExistence type="inferred from homology"/>
<protein>
    <submittedName>
        <fullName evidence="3">GIY-YIG nuclease family protein</fullName>
    </submittedName>
</protein>
<dbReference type="CDD" id="cd10456">
    <property type="entry name" value="GIY-YIG_UPF0213"/>
    <property type="match status" value="1"/>
</dbReference>
<dbReference type="InterPro" id="IPR022992">
    <property type="entry name" value="UPF0213_GIY-YIG_endonuc"/>
</dbReference>
<dbReference type="InterPro" id="IPR050190">
    <property type="entry name" value="UPF0213_domain"/>
</dbReference>
<dbReference type="PANTHER" id="PTHR34477:SF1">
    <property type="entry name" value="UPF0213 PROTEIN YHBQ"/>
    <property type="match status" value="1"/>
</dbReference>
<reference evidence="3" key="1">
    <citation type="submission" date="2022-03" db="EMBL/GenBank/DDBJ databases">
        <title>Sea Food Isolates.</title>
        <authorList>
            <person name="Li c."/>
        </authorList>
    </citation>
    <scope>NUCLEOTIDE SEQUENCE</scope>
    <source>
        <strain evidence="3">19CA06SA08-2</strain>
    </source>
</reference>
<comment type="similarity">
    <text evidence="1">Belongs to the UPF0213 family.</text>
</comment>
<evidence type="ECO:0000259" key="2">
    <source>
        <dbReference type="PROSITE" id="PS50164"/>
    </source>
</evidence>
<dbReference type="HAMAP" id="MF_01029">
    <property type="entry name" value="UPF0213"/>
    <property type="match status" value="1"/>
</dbReference>
<dbReference type="EMBL" id="CP095353">
    <property type="protein sequence ID" value="XAG68864.1"/>
    <property type="molecule type" value="Genomic_DNA"/>
</dbReference>
<dbReference type="AlphaFoldDB" id="A0AAU6U5E4"/>
<organism evidence="3">
    <name type="scientific">bacterium 19CA06SA08-2</name>
    <dbReference type="NCBI Taxonomy" id="2920658"/>
    <lineage>
        <taxon>Bacteria</taxon>
    </lineage>
</organism>